<accession>A0A7S9L2T5</accession>
<dbReference type="PROSITE" id="PS51257">
    <property type="entry name" value="PROKAR_LIPOPROTEIN"/>
    <property type="match status" value="1"/>
</dbReference>
<dbReference type="KEGG" id="pex:IZT61_09310"/>
<evidence type="ECO:0000259" key="2">
    <source>
        <dbReference type="Pfam" id="PF12866"/>
    </source>
</evidence>
<evidence type="ECO:0000313" key="4">
    <source>
        <dbReference type="Proteomes" id="UP000594759"/>
    </source>
</evidence>
<sequence>MRKYYNTIYVLFICISLAACKKDNYDAPNSSISGAIIDATTGQKVPQQVVAGAKIRLFEVSYSNNPGQVTSSMHADGTYNNNFIFKGRYKVVAEGAFFYLDTAYVDVNGTTRQDLKVRPYLTVTAEVVSKTSTSVTVKVKVALGAGNTQKIARVAAVLSTTPGVDINNYISTRGLTNTEPVANATVEANSYTYTMAGLTPNTKYYWRGGARTINTGNFYNYTPIMDITTDP</sequence>
<feature type="chain" id="PRO_5032426313" evidence="1">
    <location>
        <begin position="22"/>
        <end position="231"/>
    </location>
</feature>
<dbReference type="Proteomes" id="UP000594759">
    <property type="component" value="Chromosome"/>
</dbReference>
<keyword evidence="4" id="KW-1185">Reference proteome</keyword>
<evidence type="ECO:0000313" key="3">
    <source>
        <dbReference type="EMBL" id="QPH41432.1"/>
    </source>
</evidence>
<name>A0A7S9L2T5_9SPHI</name>
<reference evidence="3 4" key="1">
    <citation type="submission" date="2020-11" db="EMBL/GenBank/DDBJ databases">
        <title>Pedobacter endophytica, an endophytic bacteria isolated form Carex pumila.</title>
        <authorList>
            <person name="Peng Y."/>
            <person name="Jiang L."/>
            <person name="Lee J."/>
        </authorList>
    </citation>
    <scope>NUCLEOTIDE SEQUENCE [LARGE SCALE GENOMIC DNA]</scope>
    <source>
        <strain evidence="3 4">JBR3-12</strain>
    </source>
</reference>
<keyword evidence="1" id="KW-0732">Signal</keyword>
<dbReference type="Gene3D" id="2.60.40.2060">
    <property type="match status" value="1"/>
</dbReference>
<dbReference type="EMBL" id="CP064939">
    <property type="protein sequence ID" value="QPH41432.1"/>
    <property type="molecule type" value="Genomic_DNA"/>
</dbReference>
<protein>
    <submittedName>
        <fullName evidence="3">DUF3823 domain-containing protein</fullName>
    </submittedName>
</protein>
<dbReference type="Pfam" id="PF12866">
    <property type="entry name" value="DUF3823"/>
    <property type="match status" value="1"/>
</dbReference>
<feature type="signal peptide" evidence="1">
    <location>
        <begin position="1"/>
        <end position="21"/>
    </location>
</feature>
<dbReference type="AlphaFoldDB" id="A0A7S9L2T5"/>
<dbReference type="InterPro" id="IPR024278">
    <property type="entry name" value="DUF3823_N"/>
</dbReference>
<gene>
    <name evidence="3" type="ORF">IZT61_09310</name>
</gene>
<dbReference type="RefSeq" id="WP_196100870.1">
    <property type="nucleotide sequence ID" value="NZ_CP064939.1"/>
</dbReference>
<proteinExistence type="predicted"/>
<feature type="domain" description="DUF3823" evidence="2">
    <location>
        <begin position="31"/>
        <end position="117"/>
    </location>
</feature>
<evidence type="ECO:0000256" key="1">
    <source>
        <dbReference type="SAM" id="SignalP"/>
    </source>
</evidence>
<organism evidence="3 4">
    <name type="scientific">Pedobacter endophyticus</name>
    <dbReference type="NCBI Taxonomy" id="2789740"/>
    <lineage>
        <taxon>Bacteria</taxon>
        <taxon>Pseudomonadati</taxon>
        <taxon>Bacteroidota</taxon>
        <taxon>Sphingobacteriia</taxon>
        <taxon>Sphingobacteriales</taxon>
        <taxon>Sphingobacteriaceae</taxon>
        <taxon>Pedobacter</taxon>
    </lineage>
</organism>
<dbReference type="Gene3D" id="2.60.40.1120">
    <property type="entry name" value="Carboxypeptidase-like, regulatory domain"/>
    <property type="match status" value="1"/>
</dbReference>